<keyword evidence="1" id="KW-1133">Transmembrane helix</keyword>
<protein>
    <submittedName>
        <fullName evidence="2">Uncharacterized protein</fullName>
    </submittedName>
</protein>
<feature type="transmembrane region" description="Helical" evidence="1">
    <location>
        <begin position="6"/>
        <end position="21"/>
    </location>
</feature>
<keyword evidence="1" id="KW-0812">Transmembrane</keyword>
<comment type="caution">
    <text evidence="2">The sequence shown here is derived from an EMBL/GenBank/DDBJ whole genome shotgun (WGS) entry which is preliminary data.</text>
</comment>
<name>A0A366I7I6_9FIRM</name>
<dbReference type="RefSeq" id="WP_113920667.1">
    <property type="nucleotide sequence ID" value="NZ_QNRX01000009.1"/>
</dbReference>
<reference evidence="2 3" key="1">
    <citation type="submission" date="2018-06" db="EMBL/GenBank/DDBJ databases">
        <title>Genomic Encyclopedia of Type Strains, Phase IV (KMG-IV): sequencing the most valuable type-strain genomes for metagenomic binning, comparative biology and taxonomic classification.</title>
        <authorList>
            <person name="Goeker M."/>
        </authorList>
    </citation>
    <scope>NUCLEOTIDE SEQUENCE [LARGE SCALE GENOMIC DNA]</scope>
    <source>
        <strain evidence="2 3">DSM 22112</strain>
    </source>
</reference>
<keyword evidence="1" id="KW-0472">Membrane</keyword>
<feature type="transmembrane region" description="Helical" evidence="1">
    <location>
        <begin position="33"/>
        <end position="52"/>
    </location>
</feature>
<evidence type="ECO:0000256" key="1">
    <source>
        <dbReference type="SAM" id="Phobius"/>
    </source>
</evidence>
<sequence length="94" mass="10709">MKAILLGTFAQFIIFILSLILENHEIIKRGNVFLFMCALVLAQGIGAGGGGWEYVGFNEDEQNKVRDHRGNIGLKFLFFIIPCLIVMTLYFYIY</sequence>
<proteinExistence type="predicted"/>
<feature type="transmembrane region" description="Helical" evidence="1">
    <location>
        <begin position="72"/>
        <end position="93"/>
    </location>
</feature>
<dbReference type="AlphaFoldDB" id="A0A366I7I6"/>
<gene>
    <name evidence="2" type="ORF">DES36_1093</name>
</gene>
<dbReference type="EMBL" id="QNRX01000009">
    <property type="protein sequence ID" value="RBP63789.1"/>
    <property type="molecule type" value="Genomic_DNA"/>
</dbReference>
<organism evidence="2 3">
    <name type="scientific">Alkalibaculum bacchi</name>
    <dbReference type="NCBI Taxonomy" id="645887"/>
    <lineage>
        <taxon>Bacteria</taxon>
        <taxon>Bacillati</taxon>
        <taxon>Bacillota</taxon>
        <taxon>Clostridia</taxon>
        <taxon>Eubacteriales</taxon>
        <taxon>Eubacteriaceae</taxon>
        <taxon>Alkalibaculum</taxon>
    </lineage>
</organism>
<evidence type="ECO:0000313" key="2">
    <source>
        <dbReference type="EMBL" id="RBP63789.1"/>
    </source>
</evidence>
<accession>A0A366I7I6</accession>
<keyword evidence="3" id="KW-1185">Reference proteome</keyword>
<dbReference type="Proteomes" id="UP000253490">
    <property type="component" value="Unassembled WGS sequence"/>
</dbReference>
<evidence type="ECO:0000313" key="3">
    <source>
        <dbReference type="Proteomes" id="UP000253490"/>
    </source>
</evidence>